<reference evidence="3 4" key="1">
    <citation type="journal article" date="2011" name="PLoS Genet.">
        <title>Comparative genomic analysis of human fungal pathogens causing paracoccidioidomycosis.</title>
        <authorList>
            <person name="Desjardins C.A."/>
            <person name="Champion M.D."/>
            <person name="Holder J.W."/>
            <person name="Muszewska A."/>
            <person name="Goldberg J."/>
            <person name="Bailao A.M."/>
            <person name="Brigido M.M."/>
            <person name="Ferreira M.E."/>
            <person name="Garcia A.M."/>
            <person name="Grynberg M."/>
            <person name="Gujja S."/>
            <person name="Heiman D.I."/>
            <person name="Henn M.R."/>
            <person name="Kodira C.D."/>
            <person name="Leon-Narvaez H."/>
            <person name="Longo L.V."/>
            <person name="Ma L.J."/>
            <person name="Malavazi I."/>
            <person name="Matsuo A.L."/>
            <person name="Morais F.V."/>
            <person name="Pereira M."/>
            <person name="Rodriguez-Brito S."/>
            <person name="Sakthikumar S."/>
            <person name="Salem-Izacc S.M."/>
            <person name="Sykes S.M."/>
            <person name="Teixeira M.M."/>
            <person name="Vallejo M.C."/>
            <person name="Walter M.E."/>
            <person name="Yandava C."/>
            <person name="Young S."/>
            <person name="Zeng Q."/>
            <person name="Zucker J."/>
            <person name="Felipe M.S."/>
            <person name="Goldman G.H."/>
            <person name="Haas B.J."/>
            <person name="McEwen J.G."/>
            <person name="Nino-Vega G."/>
            <person name="Puccia R."/>
            <person name="San-Blas G."/>
            <person name="Soares C.M."/>
            <person name="Birren B.W."/>
            <person name="Cuomo C.A."/>
        </authorList>
    </citation>
    <scope>NUCLEOTIDE SEQUENCE [LARGE SCALE GENOMIC DNA]</scope>
    <source>
        <strain evidence="3 4">Pb18</strain>
    </source>
</reference>
<dbReference type="KEGG" id="pbn:PADG_06582"/>
<proteinExistence type="predicted"/>
<dbReference type="InterPro" id="IPR052523">
    <property type="entry name" value="Trichothecene_AcTrans"/>
</dbReference>
<dbReference type="Proteomes" id="UP000001628">
    <property type="component" value="Unassembled WGS sequence"/>
</dbReference>
<evidence type="ECO:0000256" key="1">
    <source>
        <dbReference type="SAM" id="MobiDB-lite"/>
    </source>
</evidence>
<dbReference type="InParanoid" id="C1GH46"/>
<dbReference type="InterPro" id="IPR000182">
    <property type="entry name" value="GNAT_dom"/>
</dbReference>
<dbReference type="Pfam" id="PF00583">
    <property type="entry name" value="Acetyltransf_1"/>
    <property type="match status" value="1"/>
</dbReference>
<dbReference type="PROSITE" id="PS51186">
    <property type="entry name" value="GNAT"/>
    <property type="match status" value="1"/>
</dbReference>
<dbReference type="RefSeq" id="XP_010762155.1">
    <property type="nucleotide sequence ID" value="XM_010763853.1"/>
</dbReference>
<dbReference type="GO" id="GO:0016747">
    <property type="term" value="F:acyltransferase activity, transferring groups other than amino-acyl groups"/>
    <property type="evidence" value="ECO:0007669"/>
    <property type="project" value="InterPro"/>
</dbReference>
<dbReference type="HOGENOM" id="CLU_060131_3_2_1"/>
<accession>C1GH46</accession>
<feature type="domain" description="N-acetyltransferase" evidence="2">
    <location>
        <begin position="1"/>
        <end position="235"/>
    </location>
</feature>
<dbReference type="AlphaFoldDB" id="C1GH46"/>
<dbReference type="SUPFAM" id="SSF55729">
    <property type="entry name" value="Acyl-CoA N-acyltransferases (Nat)"/>
    <property type="match status" value="1"/>
</dbReference>
<dbReference type="STRING" id="502780.C1GH46"/>
<dbReference type="PANTHER" id="PTHR42791">
    <property type="entry name" value="GNAT FAMILY ACETYLTRANSFERASE"/>
    <property type="match status" value="1"/>
</dbReference>
<evidence type="ECO:0000313" key="3">
    <source>
        <dbReference type="EMBL" id="EEH50503.1"/>
    </source>
</evidence>
<dbReference type="CDD" id="cd04301">
    <property type="entry name" value="NAT_SF"/>
    <property type="match status" value="1"/>
</dbReference>
<organism evidence="3 4">
    <name type="scientific">Paracoccidioides brasiliensis (strain Pb18)</name>
    <dbReference type="NCBI Taxonomy" id="502780"/>
    <lineage>
        <taxon>Eukaryota</taxon>
        <taxon>Fungi</taxon>
        <taxon>Dikarya</taxon>
        <taxon>Ascomycota</taxon>
        <taxon>Pezizomycotina</taxon>
        <taxon>Eurotiomycetes</taxon>
        <taxon>Eurotiomycetidae</taxon>
        <taxon>Onygenales</taxon>
        <taxon>Ajellomycetaceae</taxon>
        <taxon>Paracoccidioides</taxon>
    </lineage>
</organism>
<dbReference type="EMBL" id="KN275965">
    <property type="protein sequence ID" value="EEH50503.1"/>
    <property type="molecule type" value="Genomic_DNA"/>
</dbReference>
<dbReference type="PANTHER" id="PTHR42791:SF1">
    <property type="entry name" value="N-ACETYLTRANSFERASE DOMAIN-CONTAINING PROTEIN"/>
    <property type="match status" value="1"/>
</dbReference>
<dbReference type="OMA" id="DIFPELW"/>
<dbReference type="OrthoDB" id="2744543at2759"/>
<dbReference type="Gene3D" id="3.40.630.30">
    <property type="match status" value="1"/>
</dbReference>
<dbReference type="GeneID" id="22585274"/>
<gene>
    <name evidence="3" type="ORF">PADG_06582</name>
</gene>
<evidence type="ECO:0000313" key="4">
    <source>
        <dbReference type="Proteomes" id="UP000001628"/>
    </source>
</evidence>
<dbReference type="InterPro" id="IPR016181">
    <property type="entry name" value="Acyl_CoA_acyltransferase"/>
</dbReference>
<feature type="compositionally biased region" description="Basic and acidic residues" evidence="1">
    <location>
        <begin position="243"/>
        <end position="266"/>
    </location>
</feature>
<dbReference type="VEuPathDB" id="FungiDB:PADG_06582"/>
<keyword evidence="4" id="KW-1185">Reference proteome</keyword>
<name>C1GH46_PARBD</name>
<dbReference type="eggNOG" id="ENOG502SQMB">
    <property type="taxonomic scope" value="Eukaryota"/>
</dbReference>
<protein>
    <recommendedName>
        <fullName evidence="2">N-acetyltransferase domain-containing protein</fullName>
    </recommendedName>
</protein>
<evidence type="ECO:0000259" key="2">
    <source>
        <dbReference type="PROSITE" id="PS51186"/>
    </source>
</evidence>
<sequence>MHIRPLLAADLPDAASVVADAMLDDEVWQYLSPRRMEYYDNYRASFVRRLKIRLSTPGYVTYVAVADPPNDIEGFTGQVQERGDKVVGYAAWVREGTSPAARKWRRNNETIGCWLERSLQNIEKKYIDTFNPDKSLDKVKLETYISATQDNFPSELFPELWYLATLAVHPDYQRRGIGKMLTSWGIEQARAENVPVGLEPSDKGLGLYEKLGFQEVRRSEWIAGKSAVVMIWEPPGLSPEESWVERARRHEEKKKNKEKIDDALKW</sequence>
<feature type="region of interest" description="Disordered" evidence="1">
    <location>
        <begin position="242"/>
        <end position="266"/>
    </location>
</feature>